<feature type="domain" description="CUB" evidence="13">
    <location>
        <begin position="504"/>
        <end position="610"/>
    </location>
</feature>
<dbReference type="CDD" id="cd00190">
    <property type="entry name" value="Tryp_SPc"/>
    <property type="match status" value="1"/>
</dbReference>
<dbReference type="SMART" id="SM00020">
    <property type="entry name" value="Tryp_SPc"/>
    <property type="match status" value="1"/>
</dbReference>
<dbReference type="Gene3D" id="2.60.120.290">
    <property type="entry name" value="Spermadhesin, CUB domain"/>
    <property type="match status" value="2"/>
</dbReference>
<evidence type="ECO:0000256" key="2">
    <source>
        <dbReference type="ARBA" id="ARBA00022670"/>
    </source>
</evidence>
<dbReference type="Proteomes" id="UP000287033">
    <property type="component" value="Unassembled WGS sequence"/>
</dbReference>
<keyword evidence="2" id="KW-0645">Protease</keyword>
<dbReference type="PROSITE" id="PS50068">
    <property type="entry name" value="LDLRA_2"/>
    <property type="match status" value="4"/>
</dbReference>
<gene>
    <name evidence="16" type="ORF">chiPu_0002810</name>
</gene>
<evidence type="ECO:0000256" key="1">
    <source>
        <dbReference type="ARBA" id="ARBA00004606"/>
    </source>
</evidence>
<dbReference type="CDD" id="cd00041">
    <property type="entry name" value="CUB"/>
    <property type="match status" value="2"/>
</dbReference>
<evidence type="ECO:0000256" key="4">
    <source>
        <dbReference type="ARBA" id="ARBA00022801"/>
    </source>
</evidence>
<dbReference type="GO" id="GO:0004252">
    <property type="term" value="F:serine-type endopeptidase activity"/>
    <property type="evidence" value="ECO:0007669"/>
    <property type="project" value="InterPro"/>
</dbReference>
<evidence type="ECO:0000256" key="9">
    <source>
        <dbReference type="ARBA" id="ARBA00023157"/>
    </source>
</evidence>
<dbReference type="GO" id="GO:0016020">
    <property type="term" value="C:membrane"/>
    <property type="evidence" value="ECO:0007669"/>
    <property type="project" value="UniProtKB-SubCell"/>
</dbReference>
<evidence type="ECO:0000256" key="10">
    <source>
        <dbReference type="PROSITE-ProRule" id="PRU00124"/>
    </source>
</evidence>
<feature type="disulfide bond" evidence="10">
    <location>
        <begin position="706"/>
        <end position="721"/>
    </location>
</feature>
<evidence type="ECO:0008006" key="18">
    <source>
        <dbReference type="Google" id="ProtNLM"/>
    </source>
</evidence>
<comment type="subcellular location">
    <subcellularLocation>
        <location evidence="1">Membrane</location>
        <topology evidence="1">Single-pass type II membrane protein</topology>
    </subcellularLocation>
</comment>
<dbReference type="FunFam" id="2.40.10.10:FF:000003">
    <property type="entry name" value="Transmembrane serine protease 3"/>
    <property type="match status" value="1"/>
</dbReference>
<dbReference type="GO" id="GO:0006508">
    <property type="term" value="P:proteolysis"/>
    <property type="evidence" value="ECO:0007669"/>
    <property type="project" value="UniProtKB-KW"/>
</dbReference>
<dbReference type="SMART" id="SM00192">
    <property type="entry name" value="LDLa"/>
    <property type="match status" value="4"/>
</dbReference>
<feature type="disulfide bond" evidence="10">
    <location>
        <begin position="651"/>
        <end position="663"/>
    </location>
</feature>
<evidence type="ECO:0000259" key="13">
    <source>
        <dbReference type="PROSITE" id="PS01180"/>
    </source>
</evidence>
<dbReference type="PANTHER" id="PTHR24252">
    <property type="entry name" value="ACROSIN-RELATED"/>
    <property type="match status" value="1"/>
</dbReference>
<feature type="disulfide bond" evidence="10">
    <location>
        <begin position="728"/>
        <end position="740"/>
    </location>
</feature>
<feature type="domain" description="CUB" evidence="13">
    <location>
        <begin position="375"/>
        <end position="499"/>
    </location>
</feature>
<name>A0A401S1Y9_CHIPU</name>
<dbReference type="Gene3D" id="3.30.70.960">
    <property type="entry name" value="SEA domain"/>
    <property type="match status" value="1"/>
</dbReference>
<keyword evidence="7 12" id="KW-1133">Transmembrane helix</keyword>
<evidence type="ECO:0000256" key="7">
    <source>
        <dbReference type="ARBA" id="ARBA00022989"/>
    </source>
</evidence>
<dbReference type="PROSITE" id="PS50024">
    <property type="entry name" value="SEA"/>
    <property type="match status" value="1"/>
</dbReference>
<feature type="region of interest" description="Disordered" evidence="11">
    <location>
        <begin position="90"/>
        <end position="127"/>
    </location>
</feature>
<evidence type="ECO:0000313" key="16">
    <source>
        <dbReference type="EMBL" id="GCC24409.1"/>
    </source>
</evidence>
<feature type="disulfide bond" evidence="10">
    <location>
        <begin position="622"/>
        <end position="640"/>
    </location>
</feature>
<dbReference type="InterPro" id="IPR033116">
    <property type="entry name" value="TRYPSIN_SER"/>
</dbReference>
<feature type="domain" description="SEA" evidence="14">
    <location>
        <begin position="255"/>
        <end position="384"/>
    </location>
</feature>
<feature type="compositionally biased region" description="Polar residues" evidence="11">
    <location>
        <begin position="90"/>
        <end position="100"/>
    </location>
</feature>
<keyword evidence="5" id="KW-0720">Serine protease</keyword>
<dbReference type="STRING" id="137246.A0A401S1Y9"/>
<dbReference type="Gene3D" id="2.40.10.10">
    <property type="entry name" value="Trypsin-like serine proteases"/>
    <property type="match status" value="2"/>
</dbReference>
<dbReference type="Gene3D" id="4.10.400.10">
    <property type="entry name" value="Low-density Lipoprotein Receptor"/>
    <property type="match status" value="4"/>
</dbReference>
<comment type="caution">
    <text evidence="10">Lacks conserved residue(s) required for the propagation of feature annotation.</text>
</comment>
<dbReference type="Pfam" id="PF01390">
    <property type="entry name" value="SEA"/>
    <property type="match status" value="1"/>
</dbReference>
<evidence type="ECO:0000313" key="17">
    <source>
        <dbReference type="Proteomes" id="UP000287033"/>
    </source>
</evidence>
<dbReference type="EMBL" id="BEZZ01000056">
    <property type="protein sequence ID" value="GCC24409.1"/>
    <property type="molecule type" value="Genomic_DNA"/>
</dbReference>
<evidence type="ECO:0000256" key="3">
    <source>
        <dbReference type="ARBA" id="ARBA00022692"/>
    </source>
</evidence>
<feature type="disulfide bond" evidence="10">
    <location>
        <begin position="687"/>
        <end position="699"/>
    </location>
</feature>
<dbReference type="PROSITE" id="PS50240">
    <property type="entry name" value="TRYPSIN_DOM"/>
    <property type="match status" value="1"/>
</dbReference>
<organism evidence="16 17">
    <name type="scientific">Chiloscyllium punctatum</name>
    <name type="common">Brownbanded bambooshark</name>
    <name type="synonym">Hemiscyllium punctatum</name>
    <dbReference type="NCBI Taxonomy" id="137246"/>
    <lineage>
        <taxon>Eukaryota</taxon>
        <taxon>Metazoa</taxon>
        <taxon>Chordata</taxon>
        <taxon>Craniata</taxon>
        <taxon>Vertebrata</taxon>
        <taxon>Chondrichthyes</taxon>
        <taxon>Elasmobranchii</taxon>
        <taxon>Galeomorphii</taxon>
        <taxon>Galeoidea</taxon>
        <taxon>Orectolobiformes</taxon>
        <taxon>Hemiscylliidae</taxon>
        <taxon>Chiloscyllium</taxon>
    </lineage>
</organism>
<dbReference type="AlphaFoldDB" id="A0A401S1Y9"/>
<keyword evidence="9 10" id="KW-1015">Disulfide bond</keyword>
<dbReference type="InterPro" id="IPR002172">
    <property type="entry name" value="LDrepeatLR_classA_rpt"/>
</dbReference>
<dbReference type="SUPFAM" id="SSF57424">
    <property type="entry name" value="LDL receptor-like module"/>
    <property type="match status" value="3"/>
</dbReference>
<dbReference type="SUPFAM" id="SSF82671">
    <property type="entry name" value="SEA domain"/>
    <property type="match status" value="1"/>
</dbReference>
<dbReference type="InterPro" id="IPR043504">
    <property type="entry name" value="Peptidase_S1_PA_chymotrypsin"/>
</dbReference>
<dbReference type="Pfam" id="PF00057">
    <property type="entry name" value="Ldl_recept_a"/>
    <property type="match status" value="3"/>
</dbReference>
<dbReference type="OrthoDB" id="6380398at2759"/>
<dbReference type="PROSITE" id="PS00135">
    <property type="entry name" value="TRYPSIN_SER"/>
    <property type="match status" value="1"/>
</dbReference>
<feature type="disulfide bond" evidence="10">
    <location>
        <begin position="634"/>
        <end position="649"/>
    </location>
</feature>
<dbReference type="SUPFAM" id="SSF49854">
    <property type="entry name" value="Spermadhesin, CUB domain"/>
    <property type="match status" value="2"/>
</dbReference>
<comment type="caution">
    <text evidence="16">The sequence shown here is derived from an EMBL/GenBank/DDBJ whole genome shotgun (WGS) entry which is preliminary data.</text>
</comment>
<dbReference type="SMART" id="SM00042">
    <property type="entry name" value="CUB"/>
    <property type="match status" value="2"/>
</dbReference>
<evidence type="ECO:0000256" key="8">
    <source>
        <dbReference type="ARBA" id="ARBA00023136"/>
    </source>
</evidence>
<dbReference type="Pfam" id="PF00089">
    <property type="entry name" value="Trypsin"/>
    <property type="match status" value="1"/>
</dbReference>
<feature type="disulfide bond" evidence="10">
    <location>
        <begin position="748"/>
        <end position="763"/>
    </location>
</feature>
<sequence>MVRLNQIKLELKRVERKVEPRLGGVGFALNFLRLLPCRLESQSASAHPQGILTIKLRRRFDFAEDWQAELVHSRLCGQWAVRQLLPSGSNSTVTKNLTSKQAEDSSPFPPSGCVSGNPSRSELQGGGERIKKRSFLQKIGWKMRAETAERIACPNQTLPTAVCSNQVCPAVLTTPDSTPSQHLSAQYPQLCHEVLNPKIPEHSTQLYTQPETGLLNKSKKRCDPTRTVLVILLLLVIFGGAAAVLWYFVYEIPNGRVYFSGSVHLVNANFSPALTDSRSPEFIHLANQVEEPLAEIFRRSQLAQRFVSVNVIAFSKGSVLAYFMITFSVGRNRLLEDNKVLHAVDVVKVLNNYMRKTTESSTTMEFLEKFHVDINSINIYETESEEHSLFSEEACPVTDRRIQWHKASSCRWEMRAPENHLLQITIQKYFMNDDCSLSYIALYDSLVPGKQKLIIRICSSNQLFPLQTFTVTSSGNVMLAIFFSQPQNMNQFEATVQYITTTTCGGTITAYNGSLASPLYPNNYPPNINCVWTITVPNPKLRLRIQFPTLRLEGLQPNCEKDWISIDGKRYCGEYSRSLVVPSTSNVLKVQFHSDFYTSNLGFRAEYSSFDPEEECKGMHICGDGKCELMSNKCDGWFHCKDKSDEMNCVCTAEQFRCFNNMCKPLIWVCDGVDDCEDMSDESNCDCPAGFFSCQKNNCLSISTICDGNVDCPDHSDENDCEKTDIKCTTNTYKCANEKCIAKPNAECDGVTDCLDRSDESNCDCGNRPYLQSRIVNGNDAELGEWPWQVSLHFDTLGHTCGATLINTGWLLSVSHCFHDVYPYKYSDRLLWKAFIGLHSQSFSESFVETRLIKRMIIHEQFNNFTMDYDIALLELSEPVVYNNYIQPVCLPSALHVFPANRKCYITGWGLLQEEGRLPLVLQKGEVRIINQTTCNNFVGNIVSSRMLCAGYLTGQVDACEGDSGGPLACEEPSGKWFLAGIVSWGQGCGRYGHPGVYTRITKFQDWIQRNMGISSN</sequence>
<evidence type="ECO:0000256" key="11">
    <source>
        <dbReference type="SAM" id="MobiDB-lite"/>
    </source>
</evidence>
<proteinExistence type="predicted"/>
<keyword evidence="8 12" id="KW-0472">Membrane</keyword>
<feature type="disulfide bond" evidence="10">
    <location>
        <begin position="670"/>
        <end position="685"/>
    </location>
</feature>
<dbReference type="PANTHER" id="PTHR24252:SF17">
    <property type="entry name" value="SUPPRESSOR OF TUMORIGENICITY 14 PROTEIN HOMOLOG-RELATED"/>
    <property type="match status" value="1"/>
</dbReference>
<evidence type="ECO:0000256" key="12">
    <source>
        <dbReference type="SAM" id="Phobius"/>
    </source>
</evidence>
<dbReference type="Pfam" id="PF00431">
    <property type="entry name" value="CUB"/>
    <property type="match status" value="1"/>
</dbReference>
<protein>
    <recommendedName>
        <fullName evidence="18">Peptidase S1 domain-containing protein</fullName>
    </recommendedName>
</protein>
<dbReference type="CDD" id="cd00112">
    <property type="entry name" value="LDLa"/>
    <property type="match status" value="4"/>
</dbReference>
<dbReference type="InterPro" id="IPR009003">
    <property type="entry name" value="Peptidase_S1_PA"/>
</dbReference>
<keyword evidence="4" id="KW-0378">Hydrolase</keyword>
<keyword evidence="6" id="KW-0735">Signal-anchor</keyword>
<keyword evidence="3 12" id="KW-0812">Transmembrane</keyword>
<feature type="domain" description="Peptidase S1" evidence="15">
    <location>
        <begin position="775"/>
        <end position="1013"/>
    </location>
</feature>
<dbReference type="PRINTS" id="PR00261">
    <property type="entry name" value="LDLRECEPTOR"/>
</dbReference>
<feature type="transmembrane region" description="Helical" evidence="12">
    <location>
        <begin position="227"/>
        <end position="249"/>
    </location>
</feature>
<feature type="disulfide bond" evidence="10">
    <location>
        <begin position="694"/>
        <end position="712"/>
    </location>
</feature>
<reference evidence="16 17" key="1">
    <citation type="journal article" date="2018" name="Nat. Ecol. Evol.">
        <title>Shark genomes provide insights into elasmobranch evolution and the origin of vertebrates.</title>
        <authorList>
            <person name="Hara Y"/>
            <person name="Yamaguchi K"/>
            <person name="Onimaru K"/>
            <person name="Kadota M"/>
            <person name="Koyanagi M"/>
            <person name="Keeley SD"/>
            <person name="Tatsumi K"/>
            <person name="Tanaka K"/>
            <person name="Motone F"/>
            <person name="Kageyama Y"/>
            <person name="Nozu R"/>
            <person name="Adachi N"/>
            <person name="Nishimura O"/>
            <person name="Nakagawa R"/>
            <person name="Tanegashima C"/>
            <person name="Kiyatake I"/>
            <person name="Matsumoto R"/>
            <person name="Murakumo K"/>
            <person name="Nishida K"/>
            <person name="Terakita A"/>
            <person name="Kuratani S"/>
            <person name="Sato K"/>
            <person name="Hyodo S Kuraku.S."/>
        </authorList>
    </citation>
    <scope>NUCLEOTIDE SEQUENCE [LARGE SCALE GENOMIC DNA]</scope>
</reference>
<dbReference type="InterPro" id="IPR001254">
    <property type="entry name" value="Trypsin_dom"/>
</dbReference>
<evidence type="ECO:0000256" key="6">
    <source>
        <dbReference type="ARBA" id="ARBA00022968"/>
    </source>
</evidence>
<dbReference type="InterPro" id="IPR035914">
    <property type="entry name" value="Sperma_CUB_dom_sf"/>
</dbReference>
<accession>A0A401S1Y9</accession>
<feature type="disulfide bond" evidence="10">
    <location>
        <begin position="658"/>
        <end position="676"/>
    </location>
</feature>
<dbReference type="SMART" id="SM00200">
    <property type="entry name" value="SEA"/>
    <property type="match status" value="1"/>
</dbReference>
<evidence type="ECO:0000259" key="14">
    <source>
        <dbReference type="PROSITE" id="PS50024"/>
    </source>
</evidence>
<dbReference type="PROSITE" id="PS01180">
    <property type="entry name" value="CUB"/>
    <property type="match status" value="2"/>
</dbReference>
<keyword evidence="17" id="KW-1185">Reference proteome</keyword>
<dbReference type="InterPro" id="IPR036364">
    <property type="entry name" value="SEA_dom_sf"/>
</dbReference>
<evidence type="ECO:0000259" key="15">
    <source>
        <dbReference type="PROSITE" id="PS50240"/>
    </source>
</evidence>
<dbReference type="InterPro" id="IPR036055">
    <property type="entry name" value="LDL_receptor-like_sf"/>
</dbReference>
<dbReference type="InterPro" id="IPR000859">
    <property type="entry name" value="CUB_dom"/>
</dbReference>
<dbReference type="SUPFAM" id="SSF50494">
    <property type="entry name" value="Trypsin-like serine proteases"/>
    <property type="match status" value="1"/>
</dbReference>
<evidence type="ECO:0000256" key="5">
    <source>
        <dbReference type="ARBA" id="ARBA00022825"/>
    </source>
</evidence>
<dbReference type="InterPro" id="IPR000082">
    <property type="entry name" value="SEA_dom"/>
</dbReference>